<evidence type="ECO:0000256" key="3">
    <source>
        <dbReference type="ARBA" id="ARBA00022553"/>
    </source>
</evidence>
<dbReference type="InterPro" id="IPR029058">
    <property type="entry name" value="AB_hydrolase_fold"/>
</dbReference>
<dbReference type="CDD" id="cd19534">
    <property type="entry name" value="E_NRPS"/>
    <property type="match status" value="2"/>
</dbReference>
<keyword evidence="7" id="KW-1185">Reference proteome</keyword>
<dbReference type="SUPFAM" id="SSF52777">
    <property type="entry name" value="CoA-dependent acyltransferases"/>
    <property type="match status" value="10"/>
</dbReference>
<dbReference type="InterPro" id="IPR000873">
    <property type="entry name" value="AMP-dep_synth/lig_dom"/>
</dbReference>
<keyword evidence="3" id="KW-0597">Phosphoprotein</keyword>
<dbReference type="Pfam" id="PF13193">
    <property type="entry name" value="AMP-binding_C"/>
    <property type="match status" value="3"/>
</dbReference>
<feature type="domain" description="Carrier" evidence="5">
    <location>
        <begin position="1013"/>
        <end position="1087"/>
    </location>
</feature>
<dbReference type="EMBL" id="FXAM01000002">
    <property type="protein sequence ID" value="SMF97467.1"/>
    <property type="molecule type" value="Genomic_DNA"/>
</dbReference>
<dbReference type="InterPro" id="IPR001242">
    <property type="entry name" value="Condensation_dom"/>
</dbReference>
<evidence type="ECO:0000256" key="4">
    <source>
        <dbReference type="SAM" id="MobiDB-lite"/>
    </source>
</evidence>
<dbReference type="FunFam" id="3.40.50.980:FF:000001">
    <property type="entry name" value="Non-ribosomal peptide synthetase"/>
    <property type="match status" value="1"/>
</dbReference>
<sequence>MNPPHLPLDNLSAAQRKALLLLLKRRGGDAFLKLPIARVRRDEPLPLSHGQQRLWFLAQLEPESSAYHLADAVYLRGPVDATALETALSALVARHESLRTRFPEQDGVAVQRIHAELRVPLRRVDLSAEPGDRRATAAALVDDTADQPFDLAQGPLLRALLVKLAEDLWVFALALHHIVADEWSLSLLIGEFAELYAAAREGRAPRLPELPVQYADYAAWQRDWLNAGAMARQLAYWRDRLGDEHPVLALPLDRPRPAVASDRGATLAFTLPDTLAADLARLCRAQGASLFMGLLAVFQALLYRQTGQADLRIGVPVANRHRPEIQGVVGFFVNTQVLRTELEGRLGFAAILARVKDAALGAQDHPDLPFDQLVEALRPERNLGHNPLFQVMYNHRRLEAATRATLDALGIAPFPREDRTTQFDLILDTVETADGQLSGLWTYAADLFERGTVERLARQFQTLLAAWVAEPGRPLAQLPLWTETERDRLAVPKATAQDHAYATPLHELIRRRAEQWPAALALVAGETHLSYGELEARARRLAHRLIQLGAGPETPVGVAVGRGVERVVCALAVLKAGGVYLPLDPDAPPERLRAILVDARVGVLVLERDSMGLAGLSGGPGYRPTLRLDDDVFSSDLPPQDASLPPVHPEQLAYVIHTSGSTGQPKGVAVSHRALALHCLAMGELFGMREDDRCLHFAASVFDAALEQWAVPLLHGAAVVIGAPSLWSVEQTLDQIAALGITRIDLPPAYLAELATRAELGRTPILRSVTAGGEALPRATWERVRDRLRPECIINAYGPTETVITPLAWTAPPGVECPTPYAPIGRVVGGRTAWVLDADLNPLPVGVAGELYIGGTGLARGYLHRPGPTAERFVPDPFGLVPGGRLYRTGDHVRRRADGTVEYLGRLDRQIKLRGFRIEPGEIESLLRQYPGVAEAAVLAREGGAGKILVAYVAGTSEIPSPDALTQYLAQRLPGYMVPSRIGVLDRLPRTSGGKLDIKALPEPERPDRPYLAPRTETEQRLADIWQDLLGVARVGLDDNFFALGGDSIVSLQVVSRARQAGIGIGPKEVFRHQTVAALAAAAGRLEMRTGTAAPATGAVPLTPIQREFFATPLPNRHHWNQSVLLETGRALDADTLESALRRLVEHHDALRLRYREVDGAWEQSYTTTDATESLWRREAADAQEIERIAQAAQRSLNLETGPLLRAVYIAGADGGYRLLLVVHHLVVDGVSWRILLEDLQTAYDRPAEALPARTGSFKAWAEHLRHHAASEPLRTELEYWSGLATGADGLGAESVPGFVRDATTLTLALDPGATRDLLQEAATAYRARVDELLLTVLARVWCRRFGQDSVLVALESHGREDLPGGPDISRTVGWFTSAYPVLLAPAEDWDGSVRAIKETLRQVPRRGIGYGLLKYQGDAAARATLGNLPRPGIGFNYLGQFDRDFGGDALFRPARESRGDEQDLDAPLTYGLDINGQVYGGELALNWTYSRAHHDTATVEALMAEFRAELLALIERRGVAQSLAPSDFPLARLSREQLDALPIPAADIADIYPPTPMQQGMLFHALYEPGGNAYVTQFDVAVAGLDPQRFQAAWEAAMRRHPILRTGFHWREDAPLQIVRRALALPLETLDWRGGDTEQTRLDALCRAESERGFVLAQPPLFRLTLVRLDATRHHLIWTCHHLLLDGWSSARLLAEVLGHYRGQPVAAPVADYREYIAWLQRRDTEADRRYWRECLEPLRQPTRLAEGLPVHPLGTGHGWLPLRFEPAATRRLQQLAQTRQLTLNTLVQGAWALLLRRYTGQAVVAFGATLSGRPADLPGAEDMVGLFINTLPVVQRPAPGRLAGEWLDALQRDNLELREHSATPLYDVQRWWRELAEDDTVQATGPLFDSLLVFENYPVDRALREGGGNLHFGPGRHAESTTYPLTLAIQSGETLDIVFDYAREQFDAATVAGLRAHFERLLWHLAEQPERRLGQLAMLGEDETARFAAWNTWARTWPVVPLHELIRRQAETRPDALAVVSGDTRLTYGELERRANRLAHRLIGRSAGPERVVGLALPRSAEMIVAMLATLKSGAAFLPLDPDAPCERRARLLDDAGVGVLVVGEGPEGDAGPGDRTTLRIDEDCSGAPDTPPPVVIHPGHLAYLIHTSGSTGTPKAVAVPHGALSRHLQAAGALYGLEPPDRALHFAAFSFDAAVEQWAAPLAHGAGLVLGQPGWTGEDTAAVVEREGVTVIYPPTPHLLHLADALAGRSGATGLRICTVGGEAVARDSLDRIRRGLRPAWVVNGYGPTETVITPLAWKAGPDTPCASAYAPIGQALGERTLHVLDADWEPVPLGVAGELYIGGPCLARGYFDRPGPTAERFIPDPWGEPGSRLYRTGDRVRQLADGTVEYLGRTDQQIKLRGYRIEPGEIEAALLNLPGVREAVVVLREDRGGRYLAGYVGADGRITANALRTALAARLPEYMVPAALRVLDALPRTAHGKVDRQRLPLPEPAAPRPTTAPRTDIERRLLAIWRDLLGRDDIGVTDNFFELGGDSILSIQAASRARRAGLAFTPKDLFGQQTIERLARVVRTAAPSVIAQGPASGTVPLIPIQAEFFARDIPNRQHWNQAVLLIPRAPLDPASLETALRRLLEQHDALRLRYRHGAEGWRQSYADKAEPEWLWHRAATDTAGIEAIAAEAQRSLDLERGPLLRAVHIRLTEGGERLLLVVHHLVVDGVSWRILLEDLQAIHAQPGQPLPPKTSAFQDWARHLAEYAQGNALRSECAYWETQLAGMDPAWPCDHPEAPARNRDAAVLRLRLDPEETRRLLHHAGSTYRTSVQDLLLAALARTLSRWTGQPEILVELEGHGREDLFPALDLTRTVGWFTTTYPVTLAAAADPGVCLRAVKERLRQVPHHGIGFGLLKSMAPPELRQRIAALPRPKLTFNYLGQFDASFDPERGMFAPAPENTGEERDPMAPLGNEFEINGEIYAGGLRLDWGYSRARYREDTVRGLADAYLAEIQALIDHCLGAVPGATPADFPLAGLGQVELDALHLPWGDIEDLYPLAPMQQGMLFHTLAQPGAGLYLTQWAAEITGLDPERFKQAWRDALDRHDILRTGFLWREAWAEPLQAVYRSLALPVEEQDWRDRDATPEVLAQLRADELQRGFDLERPPLLRLVLARLDERRYYLVWTGHHLLLDGWSQSQLMGEVLRGQGGLETGPPPAAGRYRDYIAWLARQDRAAGEKFWRGQLADLEQPCWLGAVPPRPGNGGGHGVLRHSLGAERTRALRDFAERQRITLNTLAQGAWALLLSRHSGRRAVAFGSTVSGRPDDLPGVENLLGLFINTLPVVHVLEPARPVGAWLRALQERNLGLREHGHLPLYDIQRWAGGGFRSGAGQALFDTLLVFENYPVDPALQASGLKLGQVAQDDATHYPLTVDIAVDGAMELGYDYDRGRFHEKDIRSLAAQMERLLLALAEDADRPVGRLGLAAASATGSAALQASHEPVHVSIQRQAATRPDAPALVFETGSLSYGELDNRANRLARRLIRLGVDAEIPVGVLLERGADAIVAALAVWKAGGVYLPLDPAYPQERLREMLEDAGAGILVESAGTAGCVDGGHGDMPTPRRLRLDWDGLVSESTEPPAVAIHPQQTAYLIYTSGSTGKPKGVAVAHGAFAAHCRAMGALYRLATDDRVLLSASLCFDAALDQWAVPLAHGAAVVPMGPDTWTPDRILRESAAQGITRLDLSPDYLAELAAEADPAAGPRWRSITVGGEALPRDTYIAAQHALRPERLVNAYGPTETVVTPLAWTAQPDSACPTRYAPIGFPVGGRMAYVLDADLNPLPPGVAGELYIGGAALARGYWRRPGWTAERFVPDPFAPSPGGRLYRSGDRARLLEDGAVEYLGRQDLQVKIRGHRIELEDIEARLSAHPAVAEAAARVWEGVGGAYLAAYVAPENRDLPETLKAYLGASLPEYMIPARIVALPKLPRLPNGKPDRASLPEPERDAPALVAPSTGAEQRMAELWRDILGLEQVGITDDFFELGGHSLLALRLVGLAERRMGLKLTLAQVLRFPTIAGLLRQSSDTTPLIALNTANHGNPPLFCIHPAGGAVFGYRPLAQSLARPVYGVLCPGFLDSAWNPPSLAAQAEDYARLLLEAQPEGRFHLLGWSLGGALALDVAHLLERAGREVAFLGLVDSYAPGFDEVGHTPEQAALDDLGGFLREHCPGIQADAWLARLSGTRIDETTVLTLLEEIAATPAGQALPDAAQLARSFGIMQKLSLLAREWRVRPLRVAPHCWWSDAAGDRAALAQARLEQGWGRPARNSARVAADHAAIVRAPEFLADLRTILEAGGLDAD</sequence>
<dbReference type="CDD" id="cd05930">
    <property type="entry name" value="A_NRPS"/>
    <property type="match status" value="3"/>
</dbReference>
<dbReference type="InterPro" id="IPR001031">
    <property type="entry name" value="Thioesterase"/>
</dbReference>
<dbReference type="Gene3D" id="3.30.559.10">
    <property type="entry name" value="Chloramphenicol acetyltransferase-like domain"/>
    <property type="match status" value="5"/>
</dbReference>
<gene>
    <name evidence="6" type="ORF">SAMN02949497_0496</name>
</gene>
<dbReference type="Proteomes" id="UP000192923">
    <property type="component" value="Unassembled WGS sequence"/>
</dbReference>
<dbReference type="Pfam" id="PF00550">
    <property type="entry name" value="PP-binding"/>
    <property type="match status" value="3"/>
</dbReference>
<dbReference type="PROSITE" id="PS00012">
    <property type="entry name" value="PHOSPHOPANTETHEINE"/>
    <property type="match status" value="3"/>
</dbReference>
<dbReference type="NCBIfam" id="NF003417">
    <property type="entry name" value="PRK04813.1"/>
    <property type="match status" value="3"/>
</dbReference>
<dbReference type="InterPro" id="IPR045851">
    <property type="entry name" value="AMP-bd_C_sf"/>
</dbReference>
<feature type="domain" description="Carrier" evidence="5">
    <location>
        <begin position="3999"/>
        <end position="4074"/>
    </location>
</feature>
<comment type="cofactor">
    <cofactor evidence="1">
        <name>pantetheine 4'-phosphate</name>
        <dbReference type="ChEBI" id="CHEBI:47942"/>
    </cofactor>
</comment>
<dbReference type="InterPro" id="IPR020806">
    <property type="entry name" value="PKS_PP-bd"/>
</dbReference>
<dbReference type="InterPro" id="IPR020845">
    <property type="entry name" value="AMP-binding_CS"/>
</dbReference>
<dbReference type="SUPFAM" id="SSF53474">
    <property type="entry name" value="alpha/beta-Hydrolases"/>
    <property type="match status" value="1"/>
</dbReference>
<accession>A0A1Y6D477</accession>
<dbReference type="SMART" id="SM00824">
    <property type="entry name" value="PKS_TE"/>
    <property type="match status" value="1"/>
</dbReference>
<dbReference type="Gene3D" id="3.40.50.980">
    <property type="match status" value="6"/>
</dbReference>
<dbReference type="Gene3D" id="2.30.38.10">
    <property type="entry name" value="Luciferase, Domain 3"/>
    <property type="match status" value="3"/>
</dbReference>
<dbReference type="InterPro" id="IPR023213">
    <property type="entry name" value="CAT-like_dom_sf"/>
</dbReference>
<evidence type="ECO:0000313" key="7">
    <source>
        <dbReference type="Proteomes" id="UP000192923"/>
    </source>
</evidence>
<organism evidence="6 7">
    <name type="scientific">Methylomagnum ishizawai</name>
    <dbReference type="NCBI Taxonomy" id="1760988"/>
    <lineage>
        <taxon>Bacteria</taxon>
        <taxon>Pseudomonadati</taxon>
        <taxon>Pseudomonadota</taxon>
        <taxon>Gammaproteobacteria</taxon>
        <taxon>Methylococcales</taxon>
        <taxon>Methylococcaceae</taxon>
        <taxon>Methylomagnum</taxon>
    </lineage>
</organism>
<dbReference type="PANTHER" id="PTHR45398:SF1">
    <property type="entry name" value="ENZYME, PUTATIVE (JCVI)-RELATED"/>
    <property type="match status" value="1"/>
</dbReference>
<dbReference type="Gene3D" id="3.30.559.30">
    <property type="entry name" value="Nonribosomal peptide synthetase, condensation domain"/>
    <property type="match status" value="5"/>
</dbReference>
<dbReference type="SMART" id="SM00823">
    <property type="entry name" value="PKS_PP"/>
    <property type="match status" value="3"/>
</dbReference>
<dbReference type="PROSITE" id="PS50075">
    <property type="entry name" value="CARRIER"/>
    <property type="match status" value="3"/>
</dbReference>
<dbReference type="Pfam" id="PF00975">
    <property type="entry name" value="Thioesterase"/>
    <property type="match status" value="1"/>
</dbReference>
<dbReference type="SUPFAM" id="SSF56801">
    <property type="entry name" value="Acetyl-CoA synthetase-like"/>
    <property type="match status" value="3"/>
</dbReference>
<dbReference type="InterPro" id="IPR009081">
    <property type="entry name" value="PP-bd_ACP"/>
</dbReference>
<dbReference type="Gene3D" id="3.40.50.1820">
    <property type="entry name" value="alpha/beta hydrolase"/>
    <property type="match status" value="1"/>
</dbReference>
<dbReference type="Pfam" id="PF00501">
    <property type="entry name" value="AMP-binding"/>
    <property type="match status" value="3"/>
</dbReference>
<dbReference type="InterPro" id="IPR036736">
    <property type="entry name" value="ACP-like_sf"/>
</dbReference>
<dbReference type="Gene3D" id="3.30.300.30">
    <property type="match status" value="3"/>
</dbReference>
<dbReference type="CDD" id="cd19531">
    <property type="entry name" value="LCL_NRPS-like"/>
    <property type="match status" value="1"/>
</dbReference>
<reference evidence="6 7" key="1">
    <citation type="submission" date="2016-12" db="EMBL/GenBank/DDBJ databases">
        <authorList>
            <person name="Song W.-J."/>
            <person name="Kurnit D.M."/>
        </authorList>
    </citation>
    <scope>NUCLEOTIDE SEQUENCE [LARGE SCALE GENOMIC DNA]</scope>
    <source>
        <strain evidence="6 7">175</strain>
    </source>
</reference>
<evidence type="ECO:0000256" key="1">
    <source>
        <dbReference type="ARBA" id="ARBA00001957"/>
    </source>
</evidence>
<dbReference type="OrthoDB" id="9757559at2"/>
<dbReference type="Pfam" id="PF00668">
    <property type="entry name" value="Condensation"/>
    <property type="match status" value="5"/>
</dbReference>
<dbReference type="FunFam" id="3.30.559.10:FF:000012">
    <property type="entry name" value="Non-ribosomal peptide synthetase"/>
    <property type="match status" value="1"/>
</dbReference>
<dbReference type="InterPro" id="IPR010060">
    <property type="entry name" value="NRPS_synth"/>
</dbReference>
<dbReference type="GO" id="GO:0031177">
    <property type="term" value="F:phosphopantetheine binding"/>
    <property type="evidence" value="ECO:0007669"/>
    <property type="project" value="InterPro"/>
</dbReference>
<dbReference type="NCBIfam" id="TIGR01733">
    <property type="entry name" value="AA-adenyl-dom"/>
    <property type="match status" value="3"/>
</dbReference>
<dbReference type="NCBIfam" id="TIGR01720">
    <property type="entry name" value="NRPS-para261"/>
    <property type="match status" value="2"/>
</dbReference>
<keyword evidence="2" id="KW-0596">Phosphopantetheine</keyword>
<feature type="region of interest" description="Disordered" evidence="4">
    <location>
        <begin position="2486"/>
        <end position="2505"/>
    </location>
</feature>
<dbReference type="SUPFAM" id="SSF47336">
    <property type="entry name" value="ACP-like"/>
    <property type="match status" value="3"/>
</dbReference>
<name>A0A1Y6D477_9GAMM</name>
<dbReference type="InterPro" id="IPR006162">
    <property type="entry name" value="Ppantetheine_attach_site"/>
</dbReference>
<dbReference type="STRING" id="1760988.SAMN02949497_0496"/>
<dbReference type="InterPro" id="IPR010071">
    <property type="entry name" value="AA_adenyl_dom"/>
</dbReference>
<dbReference type="RefSeq" id="WP_085216498.1">
    <property type="nucleotide sequence ID" value="NZ_FXAM01000002.1"/>
</dbReference>
<dbReference type="PROSITE" id="PS00455">
    <property type="entry name" value="AMP_BINDING"/>
    <property type="match status" value="3"/>
</dbReference>
<protein>
    <submittedName>
        <fullName evidence="6">Non-ribosomal peptide synthase domain TIGR01720/amino acid adenylation domain-containing protein</fullName>
    </submittedName>
</protein>
<dbReference type="GO" id="GO:0003824">
    <property type="term" value="F:catalytic activity"/>
    <property type="evidence" value="ECO:0007669"/>
    <property type="project" value="InterPro"/>
</dbReference>
<evidence type="ECO:0000259" key="5">
    <source>
        <dbReference type="PROSITE" id="PS50075"/>
    </source>
</evidence>
<evidence type="ECO:0000256" key="2">
    <source>
        <dbReference type="ARBA" id="ARBA00022450"/>
    </source>
</evidence>
<feature type="domain" description="Carrier" evidence="5">
    <location>
        <begin position="2504"/>
        <end position="2578"/>
    </location>
</feature>
<evidence type="ECO:0000313" key="6">
    <source>
        <dbReference type="EMBL" id="SMF97467.1"/>
    </source>
</evidence>
<dbReference type="PANTHER" id="PTHR45398">
    <property type="match status" value="1"/>
</dbReference>
<dbReference type="CDD" id="cd19543">
    <property type="entry name" value="DCL_NRPS"/>
    <property type="match status" value="2"/>
</dbReference>
<dbReference type="Gene3D" id="1.10.1200.10">
    <property type="entry name" value="ACP-like"/>
    <property type="match status" value="3"/>
</dbReference>
<dbReference type="InterPro" id="IPR020802">
    <property type="entry name" value="TesA-like"/>
</dbReference>
<dbReference type="GO" id="GO:0044550">
    <property type="term" value="P:secondary metabolite biosynthetic process"/>
    <property type="evidence" value="ECO:0007669"/>
    <property type="project" value="UniProtKB-ARBA"/>
</dbReference>
<dbReference type="FunFam" id="1.10.1200.10:FF:000005">
    <property type="entry name" value="Nonribosomal peptide synthetase 1"/>
    <property type="match status" value="3"/>
</dbReference>
<proteinExistence type="predicted"/>
<dbReference type="FunFam" id="2.30.38.10:FF:000001">
    <property type="entry name" value="Non-ribosomal peptide synthetase PvdI"/>
    <property type="match status" value="1"/>
</dbReference>
<dbReference type="InterPro" id="IPR025110">
    <property type="entry name" value="AMP-bd_C"/>
</dbReference>